<dbReference type="PANTHER" id="PTHR45138:SF9">
    <property type="entry name" value="DIGUANYLATE CYCLASE DGCM-RELATED"/>
    <property type="match status" value="1"/>
</dbReference>
<dbReference type="SUPFAM" id="SSF55073">
    <property type="entry name" value="Nucleotide cyclase"/>
    <property type="match status" value="1"/>
</dbReference>
<dbReference type="EMBL" id="KC246774">
    <property type="protein sequence ID" value="AHF23752.1"/>
    <property type="molecule type" value="Genomic_DNA"/>
</dbReference>
<proteinExistence type="predicted"/>
<dbReference type="NCBIfam" id="TIGR00254">
    <property type="entry name" value="GGDEF"/>
    <property type="match status" value="1"/>
</dbReference>
<protein>
    <submittedName>
        <fullName evidence="2">Arabinogalactan endo-1,4-beta-galactosidase</fullName>
    </submittedName>
</protein>
<dbReference type="InterPro" id="IPR050469">
    <property type="entry name" value="Diguanylate_Cyclase"/>
</dbReference>
<dbReference type="GO" id="GO:0052621">
    <property type="term" value="F:diguanylate cyclase activity"/>
    <property type="evidence" value="ECO:0007669"/>
    <property type="project" value="TreeGrafter"/>
</dbReference>
<dbReference type="PANTHER" id="PTHR45138">
    <property type="entry name" value="REGULATORY COMPONENTS OF SENSORY TRANSDUCTION SYSTEM"/>
    <property type="match status" value="1"/>
</dbReference>
<dbReference type="InterPro" id="IPR043128">
    <property type="entry name" value="Rev_trsase/Diguanyl_cyclase"/>
</dbReference>
<name>W0FLQ5_9BACT</name>
<dbReference type="GO" id="GO:0005886">
    <property type="term" value="C:plasma membrane"/>
    <property type="evidence" value="ECO:0007669"/>
    <property type="project" value="TreeGrafter"/>
</dbReference>
<dbReference type="PROSITE" id="PS50887">
    <property type="entry name" value="GGDEF"/>
    <property type="match status" value="1"/>
</dbReference>
<dbReference type="GO" id="GO:1902201">
    <property type="term" value="P:negative regulation of bacterial-type flagellum-dependent cell motility"/>
    <property type="evidence" value="ECO:0007669"/>
    <property type="project" value="TreeGrafter"/>
</dbReference>
<feature type="domain" description="GGDEF" evidence="1">
    <location>
        <begin position="250"/>
        <end position="374"/>
    </location>
</feature>
<evidence type="ECO:0000313" key="2">
    <source>
        <dbReference type="EMBL" id="AHF23752.1"/>
    </source>
</evidence>
<reference evidence="2" key="1">
    <citation type="journal article" date="2013" name="PLoS ONE">
        <title>Metagenomic insights into the carbohydrate-active enzymes carried by the microorganisms adhering to solid digesta in the rumen of cows.</title>
        <authorList>
            <person name="Wang L."/>
            <person name="Hatem A."/>
            <person name="Catalyurek U.V."/>
            <person name="Morrison M."/>
            <person name="Yu Z."/>
        </authorList>
    </citation>
    <scope>NUCLEOTIDE SEQUENCE</scope>
</reference>
<accession>W0FLQ5</accession>
<dbReference type="Gene3D" id="3.30.70.270">
    <property type="match status" value="1"/>
</dbReference>
<feature type="non-terminal residue" evidence="2">
    <location>
        <position position="1"/>
    </location>
</feature>
<dbReference type="InterPro" id="IPR029787">
    <property type="entry name" value="Nucleotide_cyclase"/>
</dbReference>
<dbReference type="AlphaFoldDB" id="W0FLQ5"/>
<organism evidence="2">
    <name type="scientific">uncultured bacterium Contig1549a</name>
    <dbReference type="NCBI Taxonomy" id="1393453"/>
    <lineage>
        <taxon>Bacteria</taxon>
        <taxon>environmental samples</taxon>
    </lineage>
</organism>
<dbReference type="Pfam" id="PF00990">
    <property type="entry name" value="GGDEF"/>
    <property type="match status" value="1"/>
</dbReference>
<sequence length="374" mass="43195">QAMDMLISLIDGKDSRKEVITDFHVVCSESCGCSETARPGTIRELYFQQTRFLKDFYNLQGQMAEDLFEANNLQELVETVGKNRRIFGCQDIYLCFNDYYFDHFDKSEWPEEEKPFGEEMILAVRKSGHSYGNGNENYEFIRFPTGELLPETLLKRERFMMFYPLHYNTYSIGYIALDGISDAAKMNLHESIFNFLEIAIENVRKKELLRQFNETLDELYVRDSLTGLYNRFGLKRFGQETFDWLMERDGGAQVLFTDMDDMKLVNDLYGHNAGDEALKASAWILSECCDPEDVIIRYGGDEFVIIAQWDEKDLKKRILAAADEYNRSSGMPFQLGFSIGTCSAEASEGKTMDDCVKVADARMYEVKTERKAGR</sequence>
<dbReference type="SMART" id="SM00267">
    <property type="entry name" value="GGDEF"/>
    <property type="match status" value="1"/>
</dbReference>
<evidence type="ECO:0000259" key="1">
    <source>
        <dbReference type="PROSITE" id="PS50887"/>
    </source>
</evidence>
<dbReference type="GO" id="GO:0043709">
    <property type="term" value="P:cell adhesion involved in single-species biofilm formation"/>
    <property type="evidence" value="ECO:0007669"/>
    <property type="project" value="TreeGrafter"/>
</dbReference>
<dbReference type="InterPro" id="IPR000160">
    <property type="entry name" value="GGDEF_dom"/>
</dbReference>
<dbReference type="CDD" id="cd01949">
    <property type="entry name" value="GGDEF"/>
    <property type="match status" value="1"/>
</dbReference>